<keyword evidence="3" id="KW-0472">Membrane</keyword>
<evidence type="ECO:0000256" key="2">
    <source>
        <dbReference type="ARBA" id="ARBA00022989"/>
    </source>
</evidence>
<dbReference type="EMBL" id="JAESWC010000004">
    <property type="protein sequence ID" value="MBL4936149.1"/>
    <property type="molecule type" value="Genomic_DNA"/>
</dbReference>
<sequence>MEGFKLEKREHAIKSSRVLDIVQVGLMTAIVYVATYIVHVKTFMGVMHAGDSMVFLAAMLLGRKKAALASAIGMCLFDLTNGYVNWAPFTFVIKGAMAYITAVIAYRGNYNGEKLWNNIMAFIIAGIWMIGAYFIGGAIILTFLEPEKQAFVQSLIISAKDIPTNIAQVIIGIVIAVPLLGALRKSGIKNVI</sequence>
<dbReference type="Gene3D" id="1.10.1760.20">
    <property type="match status" value="1"/>
</dbReference>
<gene>
    <name evidence="4" type="ORF">JK636_10295</name>
</gene>
<evidence type="ECO:0000256" key="1">
    <source>
        <dbReference type="ARBA" id="ARBA00022692"/>
    </source>
</evidence>
<keyword evidence="2 3" id="KW-1133">Transmembrane helix</keyword>
<feature type="transmembrane region" description="Helical" evidence="3">
    <location>
        <begin position="21"/>
        <end position="39"/>
    </location>
</feature>
<accession>A0ABS1T9W7</accession>
<dbReference type="Proteomes" id="UP000632377">
    <property type="component" value="Unassembled WGS sequence"/>
</dbReference>
<evidence type="ECO:0000256" key="3">
    <source>
        <dbReference type="SAM" id="Phobius"/>
    </source>
</evidence>
<dbReference type="Pfam" id="PF07155">
    <property type="entry name" value="ECF-ribofla_trS"/>
    <property type="match status" value="1"/>
</dbReference>
<feature type="transmembrane region" description="Helical" evidence="3">
    <location>
        <begin position="83"/>
        <end position="107"/>
    </location>
</feature>
<feature type="transmembrane region" description="Helical" evidence="3">
    <location>
        <begin position="119"/>
        <end position="144"/>
    </location>
</feature>
<proteinExistence type="predicted"/>
<dbReference type="PANTHER" id="PTHR37815">
    <property type="entry name" value="UPF0397 PROTEIN BC_2624-RELATED"/>
    <property type="match status" value="1"/>
</dbReference>
<protein>
    <submittedName>
        <fullName evidence="4">ECF transporter S component</fullName>
    </submittedName>
</protein>
<dbReference type="RefSeq" id="WP_202748822.1">
    <property type="nucleotide sequence ID" value="NZ_JAESWC010000004.1"/>
</dbReference>
<name>A0ABS1T9W7_9CLOT</name>
<keyword evidence="1 3" id="KW-0812">Transmembrane</keyword>
<evidence type="ECO:0000313" key="4">
    <source>
        <dbReference type="EMBL" id="MBL4936149.1"/>
    </source>
</evidence>
<reference evidence="4 5" key="1">
    <citation type="submission" date="2021-01" db="EMBL/GenBank/DDBJ databases">
        <title>Genome public.</title>
        <authorList>
            <person name="Liu C."/>
            <person name="Sun Q."/>
        </authorList>
    </citation>
    <scope>NUCLEOTIDE SEQUENCE [LARGE SCALE GENOMIC DNA]</scope>
    <source>
        <strain evidence="4 5">YIM B02515</strain>
    </source>
</reference>
<organism evidence="4 5">
    <name type="scientific">Clostridium rhizosphaerae</name>
    <dbReference type="NCBI Taxonomy" id="2803861"/>
    <lineage>
        <taxon>Bacteria</taxon>
        <taxon>Bacillati</taxon>
        <taxon>Bacillota</taxon>
        <taxon>Clostridia</taxon>
        <taxon>Eubacteriales</taxon>
        <taxon>Clostridiaceae</taxon>
        <taxon>Clostridium</taxon>
    </lineage>
</organism>
<comment type="caution">
    <text evidence="4">The sequence shown here is derived from an EMBL/GenBank/DDBJ whole genome shotgun (WGS) entry which is preliminary data.</text>
</comment>
<feature type="transmembrane region" description="Helical" evidence="3">
    <location>
        <begin position="165"/>
        <end position="183"/>
    </location>
</feature>
<keyword evidence="5" id="KW-1185">Reference proteome</keyword>
<dbReference type="InterPro" id="IPR009825">
    <property type="entry name" value="ECF_substrate-spec-like"/>
</dbReference>
<evidence type="ECO:0000313" key="5">
    <source>
        <dbReference type="Proteomes" id="UP000632377"/>
    </source>
</evidence>
<dbReference type="PANTHER" id="PTHR37815:SF3">
    <property type="entry name" value="UPF0397 PROTEIN SPR0429"/>
    <property type="match status" value="1"/>
</dbReference>